<keyword evidence="2" id="KW-1185">Reference proteome</keyword>
<evidence type="ECO:0000313" key="2">
    <source>
        <dbReference type="Proteomes" id="UP000006727"/>
    </source>
</evidence>
<reference evidence="1 2" key="2">
    <citation type="journal article" date="2018" name="Plant J.">
        <title>The Physcomitrella patens chromosome-scale assembly reveals moss genome structure and evolution.</title>
        <authorList>
            <person name="Lang D."/>
            <person name="Ullrich K.K."/>
            <person name="Murat F."/>
            <person name="Fuchs J."/>
            <person name="Jenkins J."/>
            <person name="Haas F.B."/>
            <person name="Piednoel M."/>
            <person name="Gundlach H."/>
            <person name="Van Bel M."/>
            <person name="Meyberg R."/>
            <person name="Vives C."/>
            <person name="Morata J."/>
            <person name="Symeonidi A."/>
            <person name="Hiss M."/>
            <person name="Muchero W."/>
            <person name="Kamisugi Y."/>
            <person name="Saleh O."/>
            <person name="Blanc G."/>
            <person name="Decker E.L."/>
            <person name="van Gessel N."/>
            <person name="Grimwood J."/>
            <person name="Hayes R.D."/>
            <person name="Graham S.W."/>
            <person name="Gunter L.E."/>
            <person name="McDaniel S.F."/>
            <person name="Hoernstein S.N.W."/>
            <person name="Larsson A."/>
            <person name="Li F.W."/>
            <person name="Perroud P.F."/>
            <person name="Phillips J."/>
            <person name="Ranjan P."/>
            <person name="Rokshar D.S."/>
            <person name="Rothfels C.J."/>
            <person name="Schneider L."/>
            <person name="Shu S."/>
            <person name="Stevenson D.W."/>
            <person name="Thummler F."/>
            <person name="Tillich M."/>
            <person name="Villarreal Aguilar J.C."/>
            <person name="Widiez T."/>
            <person name="Wong G.K."/>
            <person name="Wymore A."/>
            <person name="Zhang Y."/>
            <person name="Zimmer A.D."/>
            <person name="Quatrano R.S."/>
            <person name="Mayer K.F.X."/>
            <person name="Goodstein D."/>
            <person name="Casacuberta J.M."/>
            <person name="Vandepoele K."/>
            <person name="Reski R."/>
            <person name="Cuming A.C."/>
            <person name="Tuskan G.A."/>
            <person name="Maumus F."/>
            <person name="Salse J."/>
            <person name="Schmutz J."/>
            <person name="Rensing S.A."/>
        </authorList>
    </citation>
    <scope>NUCLEOTIDE SEQUENCE [LARGE SCALE GENOMIC DNA]</scope>
    <source>
        <strain evidence="1 2">cv. Gransden 2004</strain>
    </source>
</reference>
<protein>
    <submittedName>
        <fullName evidence="1">Uncharacterized protein</fullName>
    </submittedName>
</protein>
<dbReference type="EMBL" id="ABEU02000008">
    <property type="status" value="NOT_ANNOTATED_CDS"/>
    <property type="molecule type" value="Genomic_DNA"/>
</dbReference>
<sequence>MRRRGEMKLFCVYSAVAETEVATCLDYDDAWIARKGFINLSLNDPHNVRRPPLRRQRSCSIRWYPLARLHCQMHFFRRVPS</sequence>
<dbReference type="EnsemblPlants" id="Pp3c8_1280V3.3">
    <property type="protein sequence ID" value="PAC:32965607.CDS.1"/>
    <property type="gene ID" value="Pp3c8_1280"/>
</dbReference>
<organism evidence="1 2">
    <name type="scientific">Physcomitrium patens</name>
    <name type="common">Spreading-leaved earth moss</name>
    <name type="synonym">Physcomitrella patens</name>
    <dbReference type="NCBI Taxonomy" id="3218"/>
    <lineage>
        <taxon>Eukaryota</taxon>
        <taxon>Viridiplantae</taxon>
        <taxon>Streptophyta</taxon>
        <taxon>Embryophyta</taxon>
        <taxon>Bryophyta</taxon>
        <taxon>Bryophytina</taxon>
        <taxon>Bryopsida</taxon>
        <taxon>Funariidae</taxon>
        <taxon>Funariales</taxon>
        <taxon>Funariaceae</taxon>
        <taxon>Physcomitrium</taxon>
    </lineage>
</organism>
<evidence type="ECO:0000313" key="1">
    <source>
        <dbReference type="EnsemblPlants" id="PAC:32965607.CDS.1"/>
    </source>
</evidence>
<accession>A0A7I3ZW65</accession>
<dbReference type="AlphaFoldDB" id="A0A7I3ZW65"/>
<proteinExistence type="predicted"/>
<dbReference type="Gramene" id="Pp3c8_1280V3.3">
    <property type="protein sequence ID" value="PAC:32965607.CDS.1"/>
    <property type="gene ID" value="Pp3c8_1280"/>
</dbReference>
<reference evidence="1" key="3">
    <citation type="submission" date="2020-12" db="UniProtKB">
        <authorList>
            <consortium name="EnsemblPlants"/>
        </authorList>
    </citation>
    <scope>IDENTIFICATION</scope>
</reference>
<name>A0A7I3ZW65_PHYPA</name>
<dbReference type="Proteomes" id="UP000006727">
    <property type="component" value="Chromosome 8"/>
</dbReference>
<dbReference type="Gramene" id="Pp3c8_1280V3.2">
    <property type="protein sequence ID" value="PAC:32965606.CDS.1"/>
    <property type="gene ID" value="Pp3c8_1280"/>
</dbReference>
<reference evidence="1 2" key="1">
    <citation type="journal article" date="2008" name="Science">
        <title>The Physcomitrella genome reveals evolutionary insights into the conquest of land by plants.</title>
        <authorList>
            <person name="Rensing S."/>
            <person name="Lang D."/>
            <person name="Zimmer A."/>
            <person name="Terry A."/>
            <person name="Salamov A."/>
            <person name="Shapiro H."/>
            <person name="Nishiyama T."/>
            <person name="Perroud P.-F."/>
            <person name="Lindquist E."/>
            <person name="Kamisugi Y."/>
            <person name="Tanahashi T."/>
            <person name="Sakakibara K."/>
            <person name="Fujita T."/>
            <person name="Oishi K."/>
            <person name="Shin-I T."/>
            <person name="Kuroki Y."/>
            <person name="Toyoda A."/>
            <person name="Suzuki Y."/>
            <person name="Hashimoto A."/>
            <person name="Yamaguchi K."/>
            <person name="Sugano A."/>
            <person name="Kohara Y."/>
            <person name="Fujiyama A."/>
            <person name="Anterola A."/>
            <person name="Aoki S."/>
            <person name="Ashton N."/>
            <person name="Barbazuk W.B."/>
            <person name="Barker E."/>
            <person name="Bennetzen J."/>
            <person name="Bezanilla M."/>
            <person name="Blankenship R."/>
            <person name="Cho S.H."/>
            <person name="Dutcher S."/>
            <person name="Estelle M."/>
            <person name="Fawcett J.A."/>
            <person name="Gundlach H."/>
            <person name="Hanada K."/>
            <person name="Heyl A."/>
            <person name="Hicks K.A."/>
            <person name="Hugh J."/>
            <person name="Lohr M."/>
            <person name="Mayer K."/>
            <person name="Melkozernov A."/>
            <person name="Murata T."/>
            <person name="Nelson D."/>
            <person name="Pils B."/>
            <person name="Prigge M."/>
            <person name="Reiss B."/>
            <person name="Renner T."/>
            <person name="Rombauts S."/>
            <person name="Rushton P."/>
            <person name="Sanderfoot A."/>
            <person name="Schween G."/>
            <person name="Shiu S.-H."/>
            <person name="Stueber K."/>
            <person name="Theodoulou F.L."/>
            <person name="Tu H."/>
            <person name="Van de Peer Y."/>
            <person name="Verrier P.J."/>
            <person name="Waters E."/>
            <person name="Wood A."/>
            <person name="Yang L."/>
            <person name="Cove D."/>
            <person name="Cuming A."/>
            <person name="Hasebe M."/>
            <person name="Lucas S."/>
            <person name="Mishler D.B."/>
            <person name="Reski R."/>
            <person name="Grigoriev I."/>
            <person name="Quatrano R.S."/>
            <person name="Boore J.L."/>
        </authorList>
    </citation>
    <scope>NUCLEOTIDE SEQUENCE [LARGE SCALE GENOMIC DNA]</scope>
    <source>
        <strain evidence="1 2">cv. Gransden 2004</strain>
    </source>
</reference>
<dbReference type="EnsemblPlants" id="Pp3c8_1280V3.2">
    <property type="protein sequence ID" value="PAC:32965606.CDS.1"/>
    <property type="gene ID" value="Pp3c8_1280"/>
</dbReference>